<name>A0A5C6C6X1_9BACT</name>
<dbReference type="AlphaFoldDB" id="A0A5C6C6X1"/>
<dbReference type="Proteomes" id="UP000319908">
    <property type="component" value="Unassembled WGS sequence"/>
</dbReference>
<dbReference type="RefSeq" id="WP_302118254.1">
    <property type="nucleotide sequence ID" value="NZ_SJPU01000001.1"/>
</dbReference>
<sequence length="257" mass="29075">MMHCPHLTPDNQCEVACQLAGCRVQTTPTACNACQTNDNPCAINVVTIGMALVNKKRRKQDITELEALLRNYMPDEDPMPATLKMSSYRPGPGNELKKMIAWFAKPSETCNCETRVDTMNDWGAEGCRRNIDTIVDWLLEEVGLAQLCEKVMRFPATDPNVSDDQLTQMLKSWIVSRKSEANRDKTVSGAKYPHLCRFVNHLHAGLGDSLRIISVERDIEASIRSLQNRSEKHRGQWFAANDEECEVLQRIVIKRVT</sequence>
<reference evidence="1 2" key="1">
    <citation type="journal article" date="2020" name="Antonie Van Leeuwenhoek">
        <title>Rhodopirellula heiligendammensis sp. nov., Rhodopirellula pilleata sp. nov., and Rhodopirellula solitaria sp. nov. isolated from natural or artificial marine surfaces in Northern Germany and California, USA, and emended description of the genus Rhodopirellula.</title>
        <authorList>
            <person name="Kallscheuer N."/>
            <person name="Wiegand S."/>
            <person name="Jogler M."/>
            <person name="Boedeker C."/>
            <person name="Peeters S.H."/>
            <person name="Rast P."/>
            <person name="Heuer A."/>
            <person name="Jetten M.S.M."/>
            <person name="Rohde M."/>
            <person name="Jogler C."/>
        </authorList>
    </citation>
    <scope>NUCLEOTIDE SEQUENCE [LARGE SCALE GENOMIC DNA]</scope>
    <source>
        <strain evidence="1 2">Poly21</strain>
    </source>
</reference>
<evidence type="ECO:0000313" key="2">
    <source>
        <dbReference type="Proteomes" id="UP000319908"/>
    </source>
</evidence>
<protein>
    <submittedName>
        <fullName evidence="1">Uncharacterized protein</fullName>
    </submittedName>
</protein>
<comment type="caution">
    <text evidence="1">The sequence shown here is derived from an EMBL/GenBank/DDBJ whole genome shotgun (WGS) entry which is preliminary data.</text>
</comment>
<gene>
    <name evidence="1" type="ORF">Poly21_20200</name>
</gene>
<accession>A0A5C6C6X1</accession>
<dbReference type="EMBL" id="SJPU01000001">
    <property type="protein sequence ID" value="TWU19842.1"/>
    <property type="molecule type" value="Genomic_DNA"/>
</dbReference>
<organism evidence="1 2">
    <name type="scientific">Allorhodopirellula heiligendammensis</name>
    <dbReference type="NCBI Taxonomy" id="2714739"/>
    <lineage>
        <taxon>Bacteria</taxon>
        <taxon>Pseudomonadati</taxon>
        <taxon>Planctomycetota</taxon>
        <taxon>Planctomycetia</taxon>
        <taxon>Pirellulales</taxon>
        <taxon>Pirellulaceae</taxon>
        <taxon>Allorhodopirellula</taxon>
    </lineage>
</organism>
<evidence type="ECO:0000313" key="1">
    <source>
        <dbReference type="EMBL" id="TWU19842.1"/>
    </source>
</evidence>
<keyword evidence="2" id="KW-1185">Reference proteome</keyword>
<proteinExistence type="predicted"/>